<organism evidence="4">
    <name type="scientific">Pseudozyma antarctica</name>
    <name type="common">Yeast</name>
    <name type="synonym">Candida antarctica</name>
    <dbReference type="NCBI Taxonomy" id="84753"/>
    <lineage>
        <taxon>Eukaryota</taxon>
        <taxon>Fungi</taxon>
        <taxon>Dikarya</taxon>
        <taxon>Basidiomycota</taxon>
        <taxon>Ustilaginomycotina</taxon>
        <taxon>Ustilaginomycetes</taxon>
        <taxon>Ustilaginales</taxon>
        <taxon>Ustilaginaceae</taxon>
        <taxon>Moesziomyces</taxon>
    </lineage>
</organism>
<feature type="region of interest" description="Disordered" evidence="2">
    <location>
        <begin position="1119"/>
        <end position="1146"/>
    </location>
</feature>
<feature type="compositionally biased region" description="Low complexity" evidence="2">
    <location>
        <begin position="415"/>
        <end position="436"/>
    </location>
</feature>
<keyword evidence="1" id="KW-0175">Coiled coil</keyword>
<accession>A0A081CP39</accession>
<protein>
    <recommendedName>
        <fullName evidence="3">Up-regulated during septation protein 1 domain-containing protein</fullName>
    </recommendedName>
</protein>
<feature type="compositionally biased region" description="Low complexity" evidence="2">
    <location>
        <begin position="1361"/>
        <end position="1370"/>
    </location>
</feature>
<feature type="compositionally biased region" description="Basic and acidic residues" evidence="2">
    <location>
        <begin position="981"/>
        <end position="994"/>
    </location>
</feature>
<feature type="coiled-coil region" evidence="1">
    <location>
        <begin position="1451"/>
        <end position="1478"/>
    </location>
</feature>
<feature type="compositionally biased region" description="Polar residues" evidence="2">
    <location>
        <begin position="59"/>
        <end position="70"/>
    </location>
</feature>
<feature type="compositionally biased region" description="Polar residues" evidence="2">
    <location>
        <begin position="289"/>
        <end position="302"/>
    </location>
</feature>
<feature type="compositionally biased region" description="Polar residues" evidence="2">
    <location>
        <begin position="1646"/>
        <end position="1659"/>
    </location>
</feature>
<feature type="region of interest" description="Disordered" evidence="2">
    <location>
        <begin position="1767"/>
        <end position="1787"/>
    </location>
</feature>
<feature type="region of interest" description="Disordered" evidence="2">
    <location>
        <begin position="566"/>
        <end position="586"/>
    </location>
</feature>
<dbReference type="HOGENOM" id="CLU_238137_0_0_1"/>
<dbReference type="GO" id="GO:0051015">
    <property type="term" value="F:actin filament binding"/>
    <property type="evidence" value="ECO:0007669"/>
    <property type="project" value="TreeGrafter"/>
</dbReference>
<feature type="compositionally biased region" description="Low complexity" evidence="2">
    <location>
        <begin position="142"/>
        <end position="152"/>
    </location>
</feature>
<feature type="region of interest" description="Disordered" evidence="2">
    <location>
        <begin position="125"/>
        <end position="170"/>
    </location>
</feature>
<evidence type="ECO:0000313" key="5">
    <source>
        <dbReference type="Proteomes" id="UP000053758"/>
    </source>
</evidence>
<feature type="coiled-coil region" evidence="1">
    <location>
        <begin position="1036"/>
        <end position="1063"/>
    </location>
</feature>
<dbReference type="PANTHER" id="PTHR45615">
    <property type="entry name" value="MYOSIN HEAVY CHAIN, NON-MUSCLE"/>
    <property type="match status" value="1"/>
</dbReference>
<feature type="compositionally biased region" description="Polar residues" evidence="2">
    <location>
        <begin position="572"/>
        <end position="584"/>
    </location>
</feature>
<feature type="region of interest" description="Disordered" evidence="2">
    <location>
        <begin position="1407"/>
        <end position="1437"/>
    </location>
</feature>
<feature type="region of interest" description="Disordered" evidence="2">
    <location>
        <begin position="1164"/>
        <end position="1183"/>
    </location>
</feature>
<dbReference type="GO" id="GO:0000146">
    <property type="term" value="F:microfilament motor activity"/>
    <property type="evidence" value="ECO:0007669"/>
    <property type="project" value="TreeGrafter"/>
</dbReference>
<dbReference type="GO" id="GO:0016460">
    <property type="term" value="C:myosin II complex"/>
    <property type="evidence" value="ECO:0007669"/>
    <property type="project" value="TreeGrafter"/>
</dbReference>
<dbReference type="RefSeq" id="XP_014653365.1">
    <property type="nucleotide sequence ID" value="XM_014797879.1"/>
</dbReference>
<feature type="region of interest" description="Disordered" evidence="2">
    <location>
        <begin position="719"/>
        <end position="740"/>
    </location>
</feature>
<evidence type="ECO:0000313" key="4">
    <source>
        <dbReference type="EMBL" id="GAK68435.1"/>
    </source>
</evidence>
<feature type="region of interest" description="Disordered" evidence="2">
    <location>
        <begin position="340"/>
        <end position="382"/>
    </location>
</feature>
<feature type="region of interest" description="Disordered" evidence="2">
    <location>
        <begin position="1548"/>
        <end position="1674"/>
    </location>
</feature>
<feature type="compositionally biased region" description="Basic and acidic residues" evidence="2">
    <location>
        <begin position="791"/>
        <end position="800"/>
    </location>
</feature>
<feature type="region of interest" description="Disordered" evidence="2">
    <location>
        <begin position="1352"/>
        <end position="1371"/>
    </location>
</feature>
<feature type="region of interest" description="Disordered" evidence="2">
    <location>
        <begin position="908"/>
        <end position="933"/>
    </location>
</feature>
<feature type="compositionally biased region" description="Polar residues" evidence="2">
    <location>
        <begin position="995"/>
        <end position="1005"/>
    </location>
</feature>
<dbReference type="Proteomes" id="UP000053758">
    <property type="component" value="Unassembled WGS sequence"/>
</dbReference>
<feature type="compositionally biased region" description="Low complexity" evidence="2">
    <location>
        <begin position="226"/>
        <end position="238"/>
    </location>
</feature>
<dbReference type="Pfam" id="PF15456">
    <property type="entry name" value="Uds1"/>
    <property type="match status" value="1"/>
</dbReference>
<dbReference type="GO" id="GO:0032982">
    <property type="term" value="C:myosin filament"/>
    <property type="evidence" value="ECO:0007669"/>
    <property type="project" value="TreeGrafter"/>
</dbReference>
<feature type="coiled-coil region" evidence="1">
    <location>
        <begin position="1694"/>
        <end position="1734"/>
    </location>
</feature>
<feature type="compositionally biased region" description="Polar residues" evidence="2">
    <location>
        <begin position="153"/>
        <end position="170"/>
    </location>
</feature>
<feature type="domain" description="Up-regulated during septation protein 1" evidence="3">
    <location>
        <begin position="508"/>
        <end position="671"/>
    </location>
</feature>
<proteinExistence type="predicted"/>
<feature type="compositionally biased region" description="Pro residues" evidence="2">
    <location>
        <begin position="1778"/>
        <end position="1787"/>
    </location>
</feature>
<sequence>MLDVAGISSSMARLHSPDHRWADASTQLISSRLEQGARHISPLNATLDPASSSSSSSSRWPESSLRTASASAPEAALPQPATRLERAESFMSTATVSSGILASATISKASTATIRKVERTAAAARPVRITKSKRDADNITPSSSLDRLSSRSTDATEYQSSPISVADQSHTTVTTSFDATLRSPAFAAAKRSSPNQSLALDLVEPKSFFSDSFSADDSIRSHSASASRLPSFSSESLHVGSNPSTSRRGSDQPANDMGTTERHASEMSHSSSYQSAVSSLAHSSERSKPQVTPPSSNASRAPTNAPRFGLGIQTRTMPASNQIHHQVAPSLEVVPEARESPYLGSRASQAASTPRLGGPSEPLTISTSLPPNSEPTWGQSYAPLDNMAGSLASFSFPSPAPSSAFPGTTPNKHGLAASLSASKPSSRSPASAFHSSNPSIQSFASNAHPTPFASSLKANDAGFLHASGWNHAPPSSYAGSVISSVGAPSTFGLSNLAPANRDDMLQRLLLDQTRVDCQDYGTMSLEQVAEAKRELKHVERKVQNLRSKLKVEIKIRDAAVALRKAHRRTAASPHSPTSSISLAVSPTSPGFSSAPAASSSAAPPLSATSSSFSFAARSRALSVSASEAKADEDVILATAKVDKVANELFKWTERASWLRRKILEHQAATLSERVVHLESDRQVIEEKLPFLTTSASFESLAPSASASAVGLSRYRDAGHRYQPSADEPYVPRGPQDPLRHNRLESDLSAISGFSFLDASAPDKLRRLGEELERKREVVRKLEQDLSASRDATQRRDETSDRLTQQLEEQSRERASAVGELRSLQEQLRKHEETAREAQATAVRAAVAEVEQRMHKQIEQSRSRDLEKEDALVNAKAESMASTRAVAELQSRLDTKDDEINALRTRADAAERTAEEHKRNLTDVQKESTRQLSQGNQGLVSLQAELQDAQKARDAANALASSRASAVAELEKKLEQVRAELGAEKQARVSVDKQLSEAQKQHTQTRSRADDADSKLKELELAVGAERRIMAERDELFHAFERRLESAEQRLQESDKRCARMLGKHEGREEMDDLLEMIKKGASGVAKKTKTAGQDIAALLSSLETHLGDLELELARANTRDSSRESIAPSDFSSPAVNGTKDRATEAKAQHLESEVERLQALLDSKERAETSAKPSPVDTEKVQSLEAEVRSLTEQKDNCKRQGEERVTQLEGELRTLGEQIDLLQRQRRKEVEQLESKLGDLEALKRELEKKLQSATIVASPSTSTDAAPMRMSKGVSPMVSTVSLPKKGVGNLIDRFGGGRKTSSEMRPEDEAATLQACLRSVEALRALLPDLSAAAKGSADLHALREAFEARETPLPSPTVSRSPSSTRMALSATELQSELEAATERVRSTIAISRAVIDLALESESGKQQQGAEMETERNGAASQKQAEGAGMQQALVSRVTTLTAKVKQQAERESKLKAELAEAREQLEAARSALRAPASPSGLVPASDSMLGLSTSPAKGGESNVFSLPKSIGRTGSSKSIRSLFVDKASPRAVAGLQLPASASLVPPRSPSGMDVLPSPTRSNYSVMSSPSIRYISPFAAPGSDARPPARAAPDTRQDGGAGAGNSSSADGSGQGEASDSTSLRSGSSPSSTHLGLPSSATSVAGTSQSSFSVQRAGGGEGASAAGPSGMIKRTITLGMDVPQLVERVRELERQLSHTASIRQRAERAGELEAQLRDANHAYAVLIERMDAERRNDANRKVEILNELTDAQSRLCVTQRGQALSPLASPMGPHKPLPPPKD</sequence>
<gene>
    <name evidence="4" type="ORF">PAN0_095c6690</name>
</gene>
<evidence type="ECO:0000256" key="1">
    <source>
        <dbReference type="SAM" id="Coils"/>
    </source>
</evidence>
<dbReference type="InterPro" id="IPR029191">
    <property type="entry name" value="Uds1"/>
</dbReference>
<feature type="compositionally biased region" description="Low complexity" evidence="2">
    <location>
        <begin position="1585"/>
        <end position="1600"/>
    </location>
</feature>
<reference evidence="4" key="1">
    <citation type="submission" date="2014-07" db="EMBL/GenBank/DDBJ databases">
        <title>Draft genome sequence of the yeast Pseudozyma antarctica JCM 10317 known as a producer of lipase B which used in a wide range of industrial applications.</title>
        <authorList>
            <person name="Morita T."/>
            <person name="Saika A."/>
            <person name="Koike H."/>
        </authorList>
    </citation>
    <scope>NUCLEOTIDE SEQUENCE</scope>
    <source>
        <strain evidence="4">JCM 10317</strain>
    </source>
</reference>
<feature type="coiled-coil region" evidence="1">
    <location>
        <begin position="660"/>
        <end position="687"/>
    </location>
</feature>
<feature type="compositionally biased region" description="Basic and acidic residues" evidence="2">
    <location>
        <begin position="908"/>
        <end position="928"/>
    </location>
</feature>
<feature type="region of interest" description="Disordered" evidence="2">
    <location>
        <begin position="784"/>
        <end position="818"/>
    </location>
</feature>
<dbReference type="PANTHER" id="PTHR45615:SF40">
    <property type="entry name" value="MYOSIN HEAVY CHAIN, NON-MUSCLE"/>
    <property type="match status" value="1"/>
</dbReference>
<name>A0A081CP39_PSEA2</name>
<keyword evidence="5" id="KW-1185">Reference proteome</keyword>
<dbReference type="GeneID" id="26307481"/>
<feature type="region of interest" description="Disordered" evidence="2">
    <location>
        <begin position="399"/>
        <end position="437"/>
    </location>
</feature>
<evidence type="ECO:0000259" key="3">
    <source>
        <dbReference type="Pfam" id="PF15456"/>
    </source>
</evidence>
<feature type="compositionally biased region" description="Polar residues" evidence="2">
    <location>
        <begin position="363"/>
        <end position="379"/>
    </location>
</feature>
<feature type="region of interest" description="Disordered" evidence="2">
    <location>
        <begin position="226"/>
        <end position="311"/>
    </location>
</feature>
<feature type="compositionally biased region" description="Low complexity" evidence="2">
    <location>
        <begin position="1624"/>
        <end position="1645"/>
    </location>
</feature>
<evidence type="ECO:0000256" key="2">
    <source>
        <dbReference type="SAM" id="MobiDB-lite"/>
    </source>
</evidence>
<feature type="region of interest" description="Disordered" evidence="2">
    <location>
        <begin position="40"/>
        <end position="82"/>
    </location>
</feature>
<feature type="compositionally biased region" description="Low complexity" evidence="2">
    <location>
        <begin position="268"/>
        <end position="282"/>
    </location>
</feature>
<feature type="region of interest" description="Disordered" evidence="2">
    <location>
        <begin position="981"/>
        <end position="1011"/>
    </location>
</feature>
<dbReference type="GO" id="GO:0005737">
    <property type="term" value="C:cytoplasm"/>
    <property type="evidence" value="ECO:0007669"/>
    <property type="project" value="TreeGrafter"/>
</dbReference>
<dbReference type="EMBL" id="DF830162">
    <property type="protein sequence ID" value="GAK68435.1"/>
    <property type="molecule type" value="Genomic_DNA"/>
</dbReference>
<feature type="compositionally biased region" description="Polar residues" evidence="2">
    <location>
        <begin position="1565"/>
        <end position="1577"/>
    </location>
</feature>